<evidence type="ECO:0000256" key="1">
    <source>
        <dbReference type="SAM" id="MobiDB-lite"/>
    </source>
</evidence>
<evidence type="ECO:0000313" key="3">
    <source>
        <dbReference type="Proteomes" id="UP000400924"/>
    </source>
</evidence>
<keyword evidence="3" id="KW-1185">Reference proteome</keyword>
<organism evidence="2 3">
    <name type="scientific">Streptomyces spongiae</name>
    <dbReference type="NCBI Taxonomy" id="565072"/>
    <lineage>
        <taxon>Bacteria</taxon>
        <taxon>Bacillati</taxon>
        <taxon>Actinomycetota</taxon>
        <taxon>Actinomycetes</taxon>
        <taxon>Kitasatosporales</taxon>
        <taxon>Streptomycetaceae</taxon>
        <taxon>Streptomyces</taxon>
    </lineage>
</organism>
<evidence type="ECO:0008006" key="4">
    <source>
        <dbReference type="Google" id="ProtNLM"/>
    </source>
</evidence>
<dbReference type="AlphaFoldDB" id="A0A5N8XXV8"/>
<dbReference type="OrthoDB" id="3697696at2"/>
<gene>
    <name evidence="2" type="ORF">FNH08_42235</name>
</gene>
<name>A0A5N8XXV8_9ACTN</name>
<sequence>MYGVLDSEGKDSAKEPRVPTAEVTYEVTGTGAADITYQARGKTGKSITVDAAALPWRKTVEVPLGTEPLVSITLGEKGGQLRCALGIRGKHVQSATAAGKFGRATCSGELAAEEAR</sequence>
<dbReference type="Gene3D" id="2.60.40.2880">
    <property type="entry name" value="MmpS1-5, C-terminal soluble domain"/>
    <property type="match status" value="1"/>
</dbReference>
<dbReference type="Proteomes" id="UP000400924">
    <property type="component" value="Unassembled WGS sequence"/>
</dbReference>
<reference evidence="2 3" key="1">
    <citation type="submission" date="2019-07" db="EMBL/GenBank/DDBJ databases">
        <title>New species of Amycolatopsis and Streptomyces.</title>
        <authorList>
            <person name="Duangmal K."/>
            <person name="Teo W.F.A."/>
            <person name="Lipun K."/>
        </authorList>
    </citation>
    <scope>NUCLEOTIDE SEQUENCE [LARGE SCALE GENOMIC DNA]</scope>
    <source>
        <strain evidence="2 3">NBRC 106415</strain>
    </source>
</reference>
<dbReference type="EMBL" id="VJZC01000589">
    <property type="protein sequence ID" value="MPY63545.1"/>
    <property type="molecule type" value="Genomic_DNA"/>
</dbReference>
<proteinExistence type="predicted"/>
<protein>
    <recommendedName>
        <fullName evidence="4">MmpS family membrane protein</fullName>
    </recommendedName>
</protein>
<dbReference type="InterPro" id="IPR038468">
    <property type="entry name" value="MmpS_C"/>
</dbReference>
<feature type="region of interest" description="Disordered" evidence="1">
    <location>
        <begin position="1"/>
        <end position="20"/>
    </location>
</feature>
<comment type="caution">
    <text evidence="2">The sequence shown here is derived from an EMBL/GenBank/DDBJ whole genome shotgun (WGS) entry which is preliminary data.</text>
</comment>
<feature type="compositionally biased region" description="Basic and acidic residues" evidence="1">
    <location>
        <begin position="7"/>
        <end position="17"/>
    </location>
</feature>
<evidence type="ECO:0000313" key="2">
    <source>
        <dbReference type="EMBL" id="MPY63545.1"/>
    </source>
</evidence>
<accession>A0A5N8XXV8</accession>